<dbReference type="Pfam" id="PF00584">
    <property type="entry name" value="SecE"/>
    <property type="match status" value="1"/>
</dbReference>
<proteinExistence type="inferred from homology"/>
<keyword evidence="7 9" id="KW-0811">Translocation</keyword>
<comment type="similarity">
    <text evidence="9">Belongs to the SecE/SEC61-gamma family.</text>
</comment>
<evidence type="ECO:0000256" key="4">
    <source>
        <dbReference type="ARBA" id="ARBA00022692"/>
    </source>
</evidence>
<organism evidence="10 11">
    <name type="scientific">Sphingomonas canadensis</name>
    <dbReference type="NCBI Taxonomy" id="1219257"/>
    <lineage>
        <taxon>Bacteria</taxon>
        <taxon>Pseudomonadati</taxon>
        <taxon>Pseudomonadota</taxon>
        <taxon>Alphaproteobacteria</taxon>
        <taxon>Sphingomonadales</taxon>
        <taxon>Sphingomonadaceae</taxon>
        <taxon>Sphingomonas</taxon>
    </lineage>
</organism>
<protein>
    <recommendedName>
        <fullName evidence="9">Protein translocase subunit SecE</fullName>
    </recommendedName>
</protein>
<comment type="subunit">
    <text evidence="9">Component of the Sec protein translocase complex. Heterotrimer consisting of SecY, SecE and SecG subunits. The heterotrimers can form oligomers, although 1 heterotrimer is thought to be able to translocate proteins. Interacts with the ribosome. Interacts with SecDF, and other proteins may be involved. Interacts with SecA.</text>
</comment>
<dbReference type="RefSeq" id="WP_264943444.1">
    <property type="nucleotide sequence ID" value="NZ_JAPDRA010000002.1"/>
</dbReference>
<evidence type="ECO:0000256" key="5">
    <source>
        <dbReference type="ARBA" id="ARBA00022927"/>
    </source>
</evidence>
<keyword evidence="4 9" id="KW-0812">Transmembrane</keyword>
<evidence type="ECO:0000313" key="11">
    <source>
        <dbReference type="Proteomes" id="UP001596977"/>
    </source>
</evidence>
<keyword evidence="8 9" id="KW-0472">Membrane</keyword>
<dbReference type="InterPro" id="IPR001901">
    <property type="entry name" value="Translocase_SecE/Sec61-g"/>
</dbReference>
<dbReference type="HAMAP" id="MF_00422">
    <property type="entry name" value="SecE"/>
    <property type="match status" value="1"/>
</dbReference>
<dbReference type="EMBL" id="JBHTJG010000002">
    <property type="protein sequence ID" value="MFD0945750.1"/>
    <property type="molecule type" value="Genomic_DNA"/>
</dbReference>
<dbReference type="NCBIfam" id="TIGR00964">
    <property type="entry name" value="secE_bact"/>
    <property type="match status" value="1"/>
</dbReference>
<comment type="caution">
    <text evidence="10">The sequence shown here is derived from an EMBL/GenBank/DDBJ whole genome shotgun (WGS) entry which is preliminary data.</text>
</comment>
<comment type="subcellular location">
    <subcellularLocation>
        <location evidence="9">Cell membrane</location>
        <topology evidence="9">Single-pass membrane protein</topology>
    </subcellularLocation>
    <subcellularLocation>
        <location evidence="1">Membrane</location>
    </subcellularLocation>
</comment>
<evidence type="ECO:0000313" key="10">
    <source>
        <dbReference type="EMBL" id="MFD0945750.1"/>
    </source>
</evidence>
<dbReference type="Proteomes" id="UP001596977">
    <property type="component" value="Unassembled WGS sequence"/>
</dbReference>
<keyword evidence="3 9" id="KW-1003">Cell membrane</keyword>
<evidence type="ECO:0000256" key="1">
    <source>
        <dbReference type="ARBA" id="ARBA00004370"/>
    </source>
</evidence>
<comment type="function">
    <text evidence="9">Essential subunit of the Sec protein translocation channel SecYEG. Clamps together the 2 halves of SecY. May contact the channel plug during translocation.</text>
</comment>
<dbReference type="InterPro" id="IPR005807">
    <property type="entry name" value="SecE_bac"/>
</dbReference>
<evidence type="ECO:0000256" key="8">
    <source>
        <dbReference type="ARBA" id="ARBA00023136"/>
    </source>
</evidence>
<keyword evidence="2 9" id="KW-0813">Transport</keyword>
<sequence>MAKVNPLEFLRQVEAERKKTSWPSQRETVMTGVMVLIMATLLGIFFLGVDTLFDVIVRFLLSLAQ</sequence>
<keyword evidence="6 9" id="KW-1133">Transmembrane helix</keyword>
<evidence type="ECO:0000256" key="2">
    <source>
        <dbReference type="ARBA" id="ARBA00022448"/>
    </source>
</evidence>
<evidence type="ECO:0000256" key="9">
    <source>
        <dbReference type="HAMAP-Rule" id="MF_00422"/>
    </source>
</evidence>
<evidence type="ECO:0000256" key="7">
    <source>
        <dbReference type="ARBA" id="ARBA00023010"/>
    </source>
</evidence>
<name>A0ABW3H5X1_9SPHN</name>
<gene>
    <name evidence="9 10" type="primary">secE</name>
    <name evidence="10" type="ORF">ACFQ1E_05315</name>
</gene>
<reference evidence="11" key="1">
    <citation type="journal article" date="2019" name="Int. J. Syst. Evol. Microbiol.">
        <title>The Global Catalogue of Microorganisms (GCM) 10K type strain sequencing project: providing services to taxonomists for standard genome sequencing and annotation.</title>
        <authorList>
            <consortium name="The Broad Institute Genomics Platform"/>
            <consortium name="The Broad Institute Genome Sequencing Center for Infectious Disease"/>
            <person name="Wu L."/>
            <person name="Ma J."/>
        </authorList>
    </citation>
    <scope>NUCLEOTIDE SEQUENCE [LARGE SCALE GENOMIC DNA]</scope>
    <source>
        <strain evidence="11">CCUG 62982</strain>
    </source>
</reference>
<evidence type="ECO:0000256" key="6">
    <source>
        <dbReference type="ARBA" id="ARBA00022989"/>
    </source>
</evidence>
<keyword evidence="11" id="KW-1185">Reference proteome</keyword>
<dbReference type="PANTHER" id="PTHR33910:SF1">
    <property type="entry name" value="PROTEIN TRANSLOCASE SUBUNIT SECE"/>
    <property type="match status" value="1"/>
</dbReference>
<accession>A0ABW3H5X1</accession>
<dbReference type="InterPro" id="IPR038379">
    <property type="entry name" value="SecE_sf"/>
</dbReference>
<feature type="transmembrane region" description="Helical" evidence="9">
    <location>
        <begin position="33"/>
        <end position="61"/>
    </location>
</feature>
<dbReference type="PANTHER" id="PTHR33910">
    <property type="entry name" value="PROTEIN TRANSLOCASE SUBUNIT SECE"/>
    <property type="match status" value="1"/>
</dbReference>
<keyword evidence="5 9" id="KW-0653">Protein transport</keyword>
<dbReference type="Gene3D" id="1.20.5.1030">
    <property type="entry name" value="Preprotein translocase secy subunit"/>
    <property type="match status" value="1"/>
</dbReference>
<evidence type="ECO:0000256" key="3">
    <source>
        <dbReference type="ARBA" id="ARBA00022475"/>
    </source>
</evidence>